<dbReference type="InterPro" id="IPR051298">
    <property type="entry name" value="Heme_transport/Cell_adhesion"/>
</dbReference>
<feature type="repeat" description="Hemopexin" evidence="2">
    <location>
        <begin position="22"/>
        <end position="68"/>
    </location>
</feature>
<dbReference type="InterPro" id="IPR036375">
    <property type="entry name" value="Hemopexin-like_dom_sf"/>
</dbReference>
<evidence type="ECO:0000313" key="4">
    <source>
        <dbReference type="WBParaSite" id="ALUE_0000081401-mRNA-1"/>
    </source>
</evidence>
<dbReference type="AlphaFoldDB" id="A0A0M3HH19"/>
<dbReference type="InterPro" id="IPR018487">
    <property type="entry name" value="Hemopexin-like_repeat"/>
</dbReference>
<dbReference type="PANTHER" id="PTHR22917">
    <property type="entry name" value="HEMOPEXIN DOMAIN-CONTAINING PROTEIN"/>
    <property type="match status" value="1"/>
</dbReference>
<dbReference type="Gene3D" id="2.110.10.10">
    <property type="entry name" value="Hemopexin-like domain"/>
    <property type="match status" value="1"/>
</dbReference>
<evidence type="ECO:0000256" key="1">
    <source>
        <dbReference type="ARBA" id="ARBA00022729"/>
    </source>
</evidence>
<sequence>MNLLQKQNEQVEIPEMPSLCDGKPIDTIFAFPNGTMVVFKGENFWMLGNVGNTSAEGPFPIHDFFGQIQLPIDAAFTDHLDWTWFIKGDLVWRVDASADTLRLFAPEELHEVTPFSNYIYNSVDAVLSITEDASQTVFFFLGSLPFLFRNLLSLKSFKVYFNHFNFFFCCLNFFRIYPNLVFQQFLLQAFFYCSK</sequence>
<dbReference type="PROSITE" id="PS51642">
    <property type="entry name" value="HEMOPEXIN_2"/>
    <property type="match status" value="1"/>
</dbReference>
<dbReference type="SUPFAM" id="SSF50923">
    <property type="entry name" value="Hemopexin-like domain"/>
    <property type="match status" value="1"/>
</dbReference>
<keyword evidence="3" id="KW-1185">Reference proteome</keyword>
<accession>A0A0M3HH19</accession>
<protein>
    <submittedName>
        <fullName evidence="4">Hemopexin</fullName>
    </submittedName>
</protein>
<dbReference type="SMART" id="SM00120">
    <property type="entry name" value="HX"/>
    <property type="match status" value="2"/>
</dbReference>
<evidence type="ECO:0000256" key="2">
    <source>
        <dbReference type="PROSITE-ProRule" id="PRU01011"/>
    </source>
</evidence>
<name>A0A0M3HH19_ASCLU</name>
<dbReference type="Proteomes" id="UP000036681">
    <property type="component" value="Unplaced"/>
</dbReference>
<evidence type="ECO:0000313" key="3">
    <source>
        <dbReference type="Proteomes" id="UP000036681"/>
    </source>
</evidence>
<dbReference type="PANTHER" id="PTHR22917:SF6">
    <property type="entry name" value="EG:8D8.2 PROTEIN-RELATED"/>
    <property type="match status" value="1"/>
</dbReference>
<dbReference type="WBParaSite" id="ALUE_0000081401-mRNA-1">
    <property type="protein sequence ID" value="ALUE_0000081401-mRNA-1"/>
    <property type="gene ID" value="ALUE_0000081401"/>
</dbReference>
<proteinExistence type="predicted"/>
<keyword evidence="1" id="KW-0732">Signal</keyword>
<organism evidence="3 4">
    <name type="scientific">Ascaris lumbricoides</name>
    <name type="common">Giant roundworm</name>
    <dbReference type="NCBI Taxonomy" id="6252"/>
    <lineage>
        <taxon>Eukaryota</taxon>
        <taxon>Metazoa</taxon>
        <taxon>Ecdysozoa</taxon>
        <taxon>Nematoda</taxon>
        <taxon>Chromadorea</taxon>
        <taxon>Rhabditida</taxon>
        <taxon>Spirurina</taxon>
        <taxon>Ascaridomorpha</taxon>
        <taxon>Ascaridoidea</taxon>
        <taxon>Ascarididae</taxon>
        <taxon>Ascaris</taxon>
    </lineage>
</organism>
<reference evidence="4" key="1">
    <citation type="submission" date="2017-02" db="UniProtKB">
        <authorList>
            <consortium name="WormBaseParasite"/>
        </authorList>
    </citation>
    <scope>IDENTIFICATION</scope>
</reference>